<dbReference type="NCBIfam" id="NF008628">
    <property type="entry name" value="PRK11616.1"/>
    <property type="match status" value="1"/>
</dbReference>
<evidence type="ECO:0008006" key="4">
    <source>
        <dbReference type="Google" id="ProtNLM"/>
    </source>
</evidence>
<organism evidence="2 3">
    <name type="scientific">Morganella psychrotolerans</name>
    <dbReference type="NCBI Taxonomy" id="368603"/>
    <lineage>
        <taxon>Bacteria</taxon>
        <taxon>Pseudomonadati</taxon>
        <taxon>Pseudomonadota</taxon>
        <taxon>Gammaproteobacteria</taxon>
        <taxon>Enterobacterales</taxon>
        <taxon>Morganellaceae</taxon>
        <taxon>Morganella</taxon>
    </lineage>
</organism>
<evidence type="ECO:0000313" key="3">
    <source>
        <dbReference type="Proteomes" id="UP000092377"/>
    </source>
</evidence>
<accession>A0A1B8H207</accession>
<evidence type="ECO:0000256" key="1">
    <source>
        <dbReference type="SAM" id="MobiDB-lite"/>
    </source>
</evidence>
<proteinExistence type="predicted"/>
<name>A0A1B8H207_9GAMM</name>
<dbReference type="Pfam" id="PF07119">
    <property type="entry name" value="DUF1375"/>
    <property type="match status" value="1"/>
</dbReference>
<sequence>MTRTYIHNGIIVSGLLSLSTVLSGCSSIMTRTGPTEGYYAGTKNSIAMLQDDETGWVMKPVIAIDLPLSAALDTLLAPVDYALEDKDNSLTSPAARVKQLEAAKTTQHRPDAQPVQD</sequence>
<feature type="region of interest" description="Disordered" evidence="1">
    <location>
        <begin position="95"/>
        <end position="117"/>
    </location>
</feature>
<gene>
    <name evidence="2" type="ORF">AYY18_10595</name>
</gene>
<protein>
    <recommendedName>
        <fullName evidence="4">YceK/YidQ family lipoprotein</fullName>
    </recommendedName>
</protein>
<reference evidence="3" key="1">
    <citation type="submission" date="2016-06" db="EMBL/GenBank/DDBJ databases">
        <authorList>
            <person name="Butler K."/>
        </authorList>
    </citation>
    <scope>NUCLEOTIDE SEQUENCE [LARGE SCALE GENOMIC DNA]</scope>
    <source>
        <strain evidence="3">GCSL-Mp20</strain>
    </source>
</reference>
<dbReference type="RefSeq" id="WP_067405673.1">
    <property type="nucleotide sequence ID" value="NZ_LZEY01000059.1"/>
</dbReference>
<keyword evidence="3" id="KW-1185">Reference proteome</keyword>
<evidence type="ECO:0000313" key="2">
    <source>
        <dbReference type="EMBL" id="OBU03109.1"/>
    </source>
</evidence>
<dbReference type="AlphaFoldDB" id="A0A1B8H207"/>
<dbReference type="EMBL" id="LZEY01000059">
    <property type="protein sequence ID" value="OBU03109.1"/>
    <property type="molecule type" value="Genomic_DNA"/>
</dbReference>
<dbReference type="InterPro" id="IPR010780">
    <property type="entry name" value="DUF1375"/>
</dbReference>
<dbReference type="PROSITE" id="PS51257">
    <property type="entry name" value="PROKAR_LIPOPROTEIN"/>
    <property type="match status" value="1"/>
</dbReference>
<dbReference type="OrthoDB" id="6504878at2"/>
<comment type="caution">
    <text evidence="2">The sequence shown here is derived from an EMBL/GenBank/DDBJ whole genome shotgun (WGS) entry which is preliminary data.</text>
</comment>
<dbReference type="Proteomes" id="UP000092377">
    <property type="component" value="Unassembled WGS sequence"/>
</dbReference>